<reference evidence="1 2" key="1">
    <citation type="submission" date="2016-11" db="EMBL/GenBank/DDBJ databases">
        <title>Draft Genome Sequences of Nine Cyanobacterial Strains from Diverse Habitats.</title>
        <authorList>
            <person name="Zhu T."/>
            <person name="Hou S."/>
            <person name="Lu X."/>
            <person name="Hess W.R."/>
        </authorList>
    </citation>
    <scope>NUCLEOTIDE SEQUENCE [LARGE SCALE GENOMIC DNA]</scope>
    <source>
        <strain evidence="1 2">NIES-593</strain>
    </source>
</reference>
<keyword evidence="2" id="KW-1185">Reference proteome</keyword>
<comment type="caution">
    <text evidence="1">The sequence shown here is derived from an EMBL/GenBank/DDBJ whole genome shotgun (WGS) entry which is preliminary data.</text>
</comment>
<dbReference type="Pfam" id="PF18924">
    <property type="entry name" value="DUF5674"/>
    <property type="match status" value="1"/>
</dbReference>
<accession>A0A1U7HLP9</accession>
<evidence type="ECO:0000313" key="2">
    <source>
        <dbReference type="Proteomes" id="UP000186868"/>
    </source>
</evidence>
<protein>
    <submittedName>
        <fullName evidence="1">Uncharacterized protein</fullName>
    </submittedName>
</protein>
<sequence length="112" mass="12837">MIFIIREPATSEQISQMAETYFGLMIKLAVDVEREILAGGGELHADCEQALLEDGSQQENVWGADWYPELKRVGFESLINIRPRQQNRGIEIQSPVIREKIEVIVRRLLEVN</sequence>
<dbReference type="InterPro" id="IPR043731">
    <property type="entry name" value="DUF5674"/>
</dbReference>
<dbReference type="STRING" id="1921803.NIES593_07350"/>
<evidence type="ECO:0000313" key="1">
    <source>
        <dbReference type="EMBL" id="OKH24484.1"/>
    </source>
</evidence>
<dbReference type="Proteomes" id="UP000186868">
    <property type="component" value="Unassembled WGS sequence"/>
</dbReference>
<dbReference type="AlphaFoldDB" id="A0A1U7HLP9"/>
<proteinExistence type="predicted"/>
<dbReference type="EMBL" id="MRCB01000006">
    <property type="protein sequence ID" value="OKH24484.1"/>
    <property type="molecule type" value="Genomic_DNA"/>
</dbReference>
<dbReference type="RefSeq" id="WP_073598965.1">
    <property type="nucleotide sequence ID" value="NZ_MRCB01000006.1"/>
</dbReference>
<dbReference type="OrthoDB" id="308382at2"/>
<gene>
    <name evidence="1" type="ORF">NIES593_07350</name>
</gene>
<name>A0A1U7HLP9_9CYAN</name>
<organism evidence="1 2">
    <name type="scientific">Hydrococcus rivularis NIES-593</name>
    <dbReference type="NCBI Taxonomy" id="1921803"/>
    <lineage>
        <taxon>Bacteria</taxon>
        <taxon>Bacillati</taxon>
        <taxon>Cyanobacteriota</taxon>
        <taxon>Cyanophyceae</taxon>
        <taxon>Pleurocapsales</taxon>
        <taxon>Hydrococcaceae</taxon>
        <taxon>Hydrococcus</taxon>
    </lineage>
</organism>